<dbReference type="Proteomes" id="UP000515369">
    <property type="component" value="Chromosome"/>
</dbReference>
<dbReference type="KEGG" id="sfol:H3H32_18350"/>
<dbReference type="RefSeq" id="WP_182464102.1">
    <property type="nucleotide sequence ID" value="NZ_CP059732.1"/>
</dbReference>
<reference evidence="1 2" key="1">
    <citation type="submission" date="2020-07" db="EMBL/GenBank/DDBJ databases">
        <title>Spirosoma foliorum sp. nov., isolated from the leaves on the Nejang mountain Korea, Republic of.</title>
        <authorList>
            <person name="Ho H."/>
            <person name="Lee Y.-J."/>
            <person name="Nurcahyanto D.-A."/>
            <person name="Kim S.-G."/>
        </authorList>
    </citation>
    <scope>NUCLEOTIDE SEQUENCE [LARGE SCALE GENOMIC DNA]</scope>
    <source>
        <strain evidence="1 2">PL0136</strain>
    </source>
</reference>
<protein>
    <submittedName>
        <fullName evidence="1">Uncharacterized protein</fullName>
    </submittedName>
</protein>
<dbReference type="AlphaFoldDB" id="A0A7G5H6G6"/>
<dbReference type="EMBL" id="CP059732">
    <property type="protein sequence ID" value="QMW06708.1"/>
    <property type="molecule type" value="Genomic_DNA"/>
</dbReference>
<name>A0A7G5H6G6_9BACT</name>
<organism evidence="1 2">
    <name type="scientific">Spirosoma foliorum</name>
    <dbReference type="NCBI Taxonomy" id="2710596"/>
    <lineage>
        <taxon>Bacteria</taxon>
        <taxon>Pseudomonadati</taxon>
        <taxon>Bacteroidota</taxon>
        <taxon>Cytophagia</taxon>
        <taxon>Cytophagales</taxon>
        <taxon>Cytophagaceae</taxon>
        <taxon>Spirosoma</taxon>
    </lineage>
</organism>
<keyword evidence="2" id="KW-1185">Reference proteome</keyword>
<sequence length="60" mass="7123">MANRTKDHFAMLYRHYLKQVQVQYDTDPQIMMATEQLIARANRQTALTNRQRDNSPNTVK</sequence>
<gene>
    <name evidence="1" type="ORF">H3H32_18350</name>
</gene>
<proteinExistence type="predicted"/>
<accession>A0A7G5H6G6</accession>
<evidence type="ECO:0000313" key="1">
    <source>
        <dbReference type="EMBL" id="QMW06708.1"/>
    </source>
</evidence>
<evidence type="ECO:0000313" key="2">
    <source>
        <dbReference type="Proteomes" id="UP000515369"/>
    </source>
</evidence>